<protein>
    <submittedName>
        <fullName evidence="1">Uncharacterized protein</fullName>
    </submittedName>
</protein>
<keyword evidence="2" id="KW-1185">Reference proteome</keyword>
<evidence type="ECO:0000313" key="2">
    <source>
        <dbReference type="Proteomes" id="UP000831701"/>
    </source>
</evidence>
<sequence>MGLPQSSFLSDGGTNSGYHVHGVQQDSPALRAGLEPFFDFILSIGNTRLNKESDLLKDLLKANVEKAVKLEVYNSKTQRVRELEVIPSNMWGGQGLLGASVRFCSFEGANENVWHVLDVEASSPAALAGLIAHSDFIVGADQVLQDSEDFFSLIEANEGKPLKLLVYNTLTDQCREVVVTPNGAWGGEGSLGCGIGYGYLHRIPTRPAQPNTQSKPALQSAATDSREEPLVSDSTKVPSFTACSPSSASEIDLKQIEGAVHDLCVTSPTQPAVVDISSIPEAMTPDLSDMVSTNDMGQSSMFANYGDDSSDQCSLDTSSVAQRPSSPERKEEFDTLETERGRVIDLIATTSPHGEVADDQIGLEDTTENPSDTSISEVQDTSTERSSSANIMEEEMSVTAASVS</sequence>
<proteinExistence type="predicted"/>
<evidence type="ECO:0000313" key="1">
    <source>
        <dbReference type="EMBL" id="KAI3355295.1"/>
    </source>
</evidence>
<comment type="caution">
    <text evidence="1">The sequence shown here is derived from an EMBL/GenBank/DDBJ whole genome shotgun (WGS) entry which is preliminary data.</text>
</comment>
<gene>
    <name evidence="1" type="ORF">L3Q82_018148</name>
</gene>
<accession>A0ACB8VI07</accession>
<dbReference type="EMBL" id="CM041551">
    <property type="protein sequence ID" value="KAI3355295.1"/>
    <property type="molecule type" value="Genomic_DNA"/>
</dbReference>
<name>A0ACB8VI07_9TELE</name>
<organism evidence="1 2">
    <name type="scientific">Scortum barcoo</name>
    <name type="common">barcoo grunter</name>
    <dbReference type="NCBI Taxonomy" id="214431"/>
    <lineage>
        <taxon>Eukaryota</taxon>
        <taxon>Metazoa</taxon>
        <taxon>Chordata</taxon>
        <taxon>Craniata</taxon>
        <taxon>Vertebrata</taxon>
        <taxon>Euteleostomi</taxon>
        <taxon>Actinopterygii</taxon>
        <taxon>Neopterygii</taxon>
        <taxon>Teleostei</taxon>
        <taxon>Neoteleostei</taxon>
        <taxon>Acanthomorphata</taxon>
        <taxon>Eupercaria</taxon>
        <taxon>Centrarchiformes</taxon>
        <taxon>Terapontoidei</taxon>
        <taxon>Terapontidae</taxon>
        <taxon>Scortum</taxon>
    </lineage>
</organism>
<dbReference type="Proteomes" id="UP000831701">
    <property type="component" value="Chromosome 21"/>
</dbReference>
<reference evidence="1" key="1">
    <citation type="submission" date="2022-04" db="EMBL/GenBank/DDBJ databases">
        <title>Jade perch genome.</title>
        <authorList>
            <person name="Chao B."/>
        </authorList>
    </citation>
    <scope>NUCLEOTIDE SEQUENCE</scope>
    <source>
        <strain evidence="1">CB-2022</strain>
    </source>
</reference>